<feature type="binding site" evidence="3">
    <location>
        <begin position="12"/>
        <end position="14"/>
    </location>
    <ligand>
        <name>substrate</name>
    </ligand>
</feature>
<evidence type="ECO:0000256" key="2">
    <source>
        <dbReference type="PIRSR" id="PIRSR610972-1"/>
    </source>
</evidence>
<dbReference type="Gene3D" id="1.10.150.240">
    <property type="entry name" value="Putative phosphatase, domain 2"/>
    <property type="match status" value="1"/>
</dbReference>
<dbReference type="PANTHER" id="PTHR18901:SF38">
    <property type="entry name" value="PSEUDOURIDINE-5'-PHOSPHATASE"/>
    <property type="match status" value="1"/>
</dbReference>
<dbReference type="eggNOG" id="COG0637">
    <property type="taxonomic scope" value="Bacteria"/>
</dbReference>
<dbReference type="NCBIfam" id="TIGR01990">
    <property type="entry name" value="bPGM"/>
    <property type="match status" value="1"/>
</dbReference>
<feature type="active site" description="Proton donor/acceptor" evidence="2">
    <location>
        <position position="14"/>
    </location>
</feature>
<feature type="binding site" evidence="3">
    <location>
        <begin position="47"/>
        <end position="52"/>
    </location>
    <ligand>
        <name>substrate</name>
    </ligand>
</feature>
<feature type="binding site" evidence="4">
    <location>
        <position position="172"/>
    </location>
    <ligand>
        <name>Mg(2+)</name>
        <dbReference type="ChEBI" id="CHEBI:18420"/>
    </ligand>
</feature>
<accession>A0A0B0ID50</accession>
<feature type="site" description="Important for catalytic activity and assists the phosphoryl transfer reaction to Asp8 by balancing charge and orienting the reacting groups" evidence="5">
    <location>
        <position position="148"/>
    </location>
</feature>
<dbReference type="NCBIfam" id="TIGR02009">
    <property type="entry name" value="PGMB-YQAB-SF"/>
    <property type="match status" value="1"/>
</dbReference>
<dbReference type="InterPro" id="IPR006439">
    <property type="entry name" value="HAD-SF_hydro_IA"/>
</dbReference>
<dbReference type="InterPro" id="IPR023214">
    <property type="entry name" value="HAD_sf"/>
</dbReference>
<feature type="site" description="Important for catalytic activity and assists the phosphoryl transfer reaction to Asp8 by balancing charge and orienting the reacting groups" evidence="5">
    <location>
        <position position="117"/>
    </location>
</feature>
<comment type="cofactor">
    <cofactor evidence="4">
        <name>Mg(2+)</name>
        <dbReference type="ChEBI" id="CHEBI:18420"/>
    </cofactor>
    <text evidence="4">Binds 2 magnesium ions per subunit.</text>
</comment>
<reference evidence="6 7" key="1">
    <citation type="submission" date="2014-09" db="EMBL/GenBank/DDBJ databases">
        <title>Genome sequencing and annotation of Bacillus Okhensis strain Kh10-101T.</title>
        <authorList>
            <person name="Prakash J.S."/>
        </authorList>
    </citation>
    <scope>NUCLEOTIDE SEQUENCE [LARGE SCALE GENOMIC DNA]</scope>
    <source>
        <strain evidence="7">Kh10-101T</strain>
    </source>
</reference>
<feature type="binding site" evidence="3">
    <location>
        <begin position="117"/>
        <end position="121"/>
    </location>
    <ligand>
        <name>substrate</name>
    </ligand>
</feature>
<dbReference type="SFLD" id="SFLDG01129">
    <property type="entry name" value="C1.5:_HAD__Beta-PGM__Phosphata"/>
    <property type="match status" value="1"/>
</dbReference>
<feature type="binding site" evidence="4">
    <location>
        <position position="14"/>
    </location>
    <ligand>
        <name>Mg(2+)</name>
        <dbReference type="ChEBI" id="CHEBI:18420"/>
    </ligand>
</feature>
<gene>
    <name evidence="6" type="ORF">LQ50_19345</name>
</gene>
<feature type="binding site" evidence="3">
    <location>
        <position position="148"/>
    </location>
    <ligand>
        <name>substrate</name>
    </ligand>
</feature>
<dbReference type="Proteomes" id="UP000030832">
    <property type="component" value="Unassembled WGS sequence"/>
</dbReference>
<dbReference type="GO" id="GO:0000287">
    <property type="term" value="F:magnesium ion binding"/>
    <property type="evidence" value="ECO:0007669"/>
    <property type="project" value="InterPro"/>
</dbReference>
<feature type="binding site" evidence="4">
    <location>
        <position position="12"/>
    </location>
    <ligand>
        <name>Mg(2+)</name>
        <dbReference type="ChEBI" id="CHEBI:18420"/>
    </ligand>
</feature>
<dbReference type="GO" id="GO:0005975">
    <property type="term" value="P:carbohydrate metabolic process"/>
    <property type="evidence" value="ECO:0007669"/>
    <property type="project" value="InterPro"/>
</dbReference>
<evidence type="ECO:0000256" key="4">
    <source>
        <dbReference type="PIRSR" id="PIRSR610972-3"/>
    </source>
</evidence>
<organism evidence="6 7">
    <name type="scientific">Halalkalibacter okhensis</name>
    <dbReference type="NCBI Taxonomy" id="333138"/>
    <lineage>
        <taxon>Bacteria</taxon>
        <taxon>Bacillati</taxon>
        <taxon>Bacillota</taxon>
        <taxon>Bacilli</taxon>
        <taxon>Bacillales</taxon>
        <taxon>Bacillaceae</taxon>
        <taxon>Halalkalibacter</taxon>
    </lineage>
</organism>
<keyword evidence="4" id="KW-0479">Metal-binding</keyword>
<keyword evidence="7" id="KW-1185">Reference proteome</keyword>
<dbReference type="Gene3D" id="3.40.50.1000">
    <property type="entry name" value="HAD superfamily/HAD-like"/>
    <property type="match status" value="1"/>
</dbReference>
<dbReference type="InterPro" id="IPR036412">
    <property type="entry name" value="HAD-like_sf"/>
</dbReference>
<feature type="binding site" evidence="3">
    <location>
        <position position="79"/>
    </location>
    <ligand>
        <name>substrate</name>
    </ligand>
</feature>
<dbReference type="EMBL" id="JRJU01000030">
    <property type="protein sequence ID" value="KHF38797.1"/>
    <property type="molecule type" value="Genomic_DNA"/>
</dbReference>
<evidence type="ECO:0000256" key="3">
    <source>
        <dbReference type="PIRSR" id="PIRSR610972-2"/>
    </source>
</evidence>
<comment type="caution">
    <text evidence="6">The sequence shown here is derived from an EMBL/GenBank/DDBJ whole genome shotgun (WGS) entry which is preliminary data.</text>
</comment>
<dbReference type="SFLD" id="SFLDS00003">
    <property type="entry name" value="Haloacid_Dehalogenase"/>
    <property type="match status" value="1"/>
</dbReference>
<dbReference type="NCBIfam" id="TIGR01509">
    <property type="entry name" value="HAD-SF-IA-v3"/>
    <property type="match status" value="1"/>
</dbReference>
<comment type="similarity">
    <text evidence="1">Belongs to the HAD-like hydrolase superfamily. CbbY/CbbZ/Gph/YieH family.</text>
</comment>
<evidence type="ECO:0000313" key="6">
    <source>
        <dbReference type="EMBL" id="KHF38797.1"/>
    </source>
</evidence>
<name>A0A0B0ID50_9BACI</name>
<evidence type="ECO:0000256" key="1">
    <source>
        <dbReference type="ARBA" id="ARBA00006171"/>
    </source>
</evidence>
<dbReference type="InterPro" id="IPR010972">
    <property type="entry name" value="Beta-PGM"/>
</dbReference>
<feature type="binding site" evidence="4">
    <location>
        <position position="173"/>
    </location>
    <ligand>
        <name>Mg(2+)</name>
        <dbReference type="ChEBI" id="CHEBI:18420"/>
    </ligand>
</feature>
<evidence type="ECO:0000256" key="5">
    <source>
        <dbReference type="PIRSR" id="PIRSR610972-4"/>
    </source>
</evidence>
<proteinExistence type="inferred from homology"/>
<keyword evidence="4" id="KW-0460">Magnesium</keyword>
<dbReference type="STRING" id="333138.LQ50_19345"/>
<dbReference type="AlphaFoldDB" id="A0A0B0ID50"/>
<dbReference type="SUPFAM" id="SSF56784">
    <property type="entry name" value="HAD-like"/>
    <property type="match status" value="1"/>
</dbReference>
<dbReference type="CDD" id="cd02598">
    <property type="entry name" value="HAD_BPGM"/>
    <property type="match status" value="1"/>
</dbReference>
<dbReference type="PANTHER" id="PTHR18901">
    <property type="entry name" value="2-DEOXYGLUCOSE-6-PHOSPHATE PHOSPHATASE 2"/>
    <property type="match status" value="1"/>
</dbReference>
<evidence type="ECO:0000313" key="7">
    <source>
        <dbReference type="Proteomes" id="UP000030832"/>
    </source>
</evidence>
<dbReference type="GO" id="GO:0008801">
    <property type="term" value="F:beta-phosphoglucomutase activity"/>
    <property type="evidence" value="ECO:0007669"/>
    <property type="project" value="InterPro"/>
</dbReference>
<dbReference type="InterPro" id="IPR023198">
    <property type="entry name" value="PGP-like_dom2"/>
</dbReference>
<dbReference type="Pfam" id="PF00702">
    <property type="entry name" value="Hydrolase"/>
    <property type="match status" value="1"/>
</dbReference>
<dbReference type="InterPro" id="IPR010976">
    <property type="entry name" value="B-phosphoglucomutase_hydrolase"/>
</dbReference>
<sequence length="230" mass="25431">MCMKQIKAVIFDMDGVISNTVHLHYIVNKKVADRLGIAFNEEWNQKLQGLSRRATVQAIVEKSGVSLSDEEFESCCEIKNSHYIQLINELTEKDTQPGIRSFIKELKESGVTMVVASASQNASRVLTRLELLPYFAGVVDVTKLTRGKPDPEIFLKAAEMVHVSPTDCVAIEDGEAGLTGILQTEMFSVGVGSEPSLVRADLTLPSTEDLTIQVLEKALNRQDKTLYSQE</sequence>
<evidence type="ECO:0008006" key="8">
    <source>
        <dbReference type="Google" id="ProtNLM"/>
    </source>
</evidence>
<feature type="active site" description="Nucleophile" evidence="2">
    <location>
        <position position="12"/>
    </location>
</feature>
<protein>
    <recommendedName>
        <fullName evidence="8">Beta-phosphoglucomutase</fullName>
    </recommendedName>
</protein>